<dbReference type="InterPro" id="IPR021804">
    <property type="entry name" value="DUF3375"/>
</dbReference>
<dbReference type="EMBL" id="JAPDRN010000230">
    <property type="protein sequence ID" value="KAJ9611019.1"/>
    <property type="molecule type" value="Genomic_DNA"/>
</dbReference>
<dbReference type="Pfam" id="PF13835">
    <property type="entry name" value="DUF4194"/>
    <property type="match status" value="1"/>
</dbReference>
<protein>
    <recommendedName>
        <fullName evidence="2">DUF3375 domain-containing protein</fullName>
    </recommendedName>
</protein>
<reference evidence="1" key="1">
    <citation type="submission" date="2022-10" db="EMBL/GenBank/DDBJ databases">
        <title>Culturing micro-colonial fungi from biological soil crusts in the Mojave desert and describing Neophaeococcomyces mojavensis, and introducing the new genera and species Taxawa tesnikishii.</title>
        <authorList>
            <person name="Kurbessoian T."/>
            <person name="Stajich J.E."/>
        </authorList>
    </citation>
    <scope>NUCLEOTIDE SEQUENCE</scope>
    <source>
        <strain evidence="1">TK_35</strain>
    </source>
</reference>
<dbReference type="InterPro" id="IPR025449">
    <property type="entry name" value="JetB"/>
</dbReference>
<evidence type="ECO:0000313" key="1">
    <source>
        <dbReference type="EMBL" id="KAJ9611019.1"/>
    </source>
</evidence>
<accession>A0AA38XCV7</accession>
<organism evidence="1">
    <name type="scientific">Knufia peltigerae</name>
    <dbReference type="NCBI Taxonomy" id="1002370"/>
    <lineage>
        <taxon>Eukaryota</taxon>
        <taxon>Fungi</taxon>
        <taxon>Dikarya</taxon>
        <taxon>Ascomycota</taxon>
        <taxon>Pezizomycotina</taxon>
        <taxon>Eurotiomycetes</taxon>
        <taxon>Chaetothyriomycetidae</taxon>
        <taxon>Chaetothyriales</taxon>
        <taxon>Trichomeriaceae</taxon>
        <taxon>Knufia</taxon>
    </lineage>
</organism>
<evidence type="ECO:0008006" key="2">
    <source>
        <dbReference type="Google" id="ProtNLM"/>
    </source>
</evidence>
<dbReference type="Pfam" id="PF11855">
    <property type="entry name" value="DUF3375"/>
    <property type="match status" value="1"/>
</dbReference>
<proteinExistence type="predicted"/>
<dbReference type="AlphaFoldDB" id="A0AA38XCV7"/>
<comment type="caution">
    <text evidence="1">The sequence shown here is derived from an EMBL/GenBank/DDBJ whole genome shotgun (WGS) entry which is preliminary data.</text>
</comment>
<sequence>MKHRERITRYRHLREQPQWKLLAADHAPEIIGLLQGLLMDGDRTLPASVLNERLQRALDQLNGDELSRELPRTAQAYVAHWLAQGWLERRLPEGADQEQYELSTQALQAIRFADSMEQARVAATESRLALVIEQLSQLAAQTEADPDARLSALRDERDRIDAEIARVGAGRVTALDGKRALERTRQIIGLADELTEDFRRVRDDFEQLNRDFRERIIDDEGERGDVLSKLFEGVDVIGESDAGRSFQAFWRLLNDAEQSAQLDAALETLLARGFARRLDRNERNFLRGFTSTMLERGGQVHDVLQNFARSLRGFVQSRGYLEQRRLNQLLKQAQSEALALRDDFPAQRAIGRDLQLTTSRLRSWSQWKLHDPRSAQVDGNVEYNDAASISLESVGDLVASSEIDFRTLRRDLHDLLDRQPKLSIAQALSQREAPQGLGSVIGYLSLGTRFGSVIAGEQELAEWRGGDGQIRHPIDAPHADLAEDAYGAEPVTTVAQPKRGNDVYYMGDTGRLPLDARRALCQLLIGPSIDQLRHAKLWPALIRSEAGIRSALSDLFLELVLDRDSGVAFTRQADTEDVDAPVLLRTSPLTFIDSVLLLYLRQQLGEADARGNRAVVADAEMAEALAIYEKNLSTDRAGFNRRVASAVQKMKDNHILTRLGGQEDRHEVSPALKLLFSAEDVSQLSAVYRQLRETPAAEA</sequence>
<name>A0AA38XCV7_9EURO</name>
<gene>
    <name evidence="1" type="ORF">H2204_015265</name>
</gene>